<evidence type="ECO:0000313" key="2">
    <source>
        <dbReference type="Proteomes" id="UP001054945"/>
    </source>
</evidence>
<accession>A0AAV4W1L5</accession>
<comment type="caution">
    <text evidence="1">The sequence shown here is derived from an EMBL/GenBank/DDBJ whole genome shotgun (WGS) entry which is preliminary data.</text>
</comment>
<name>A0AAV4W1L5_CAEEX</name>
<keyword evidence="2" id="KW-1185">Reference proteome</keyword>
<dbReference type="Proteomes" id="UP001054945">
    <property type="component" value="Unassembled WGS sequence"/>
</dbReference>
<organism evidence="1 2">
    <name type="scientific">Caerostris extrusa</name>
    <name type="common">Bark spider</name>
    <name type="synonym">Caerostris bankana</name>
    <dbReference type="NCBI Taxonomy" id="172846"/>
    <lineage>
        <taxon>Eukaryota</taxon>
        <taxon>Metazoa</taxon>
        <taxon>Ecdysozoa</taxon>
        <taxon>Arthropoda</taxon>
        <taxon>Chelicerata</taxon>
        <taxon>Arachnida</taxon>
        <taxon>Araneae</taxon>
        <taxon>Araneomorphae</taxon>
        <taxon>Entelegynae</taxon>
        <taxon>Araneoidea</taxon>
        <taxon>Araneidae</taxon>
        <taxon>Caerostris</taxon>
    </lineage>
</organism>
<proteinExistence type="predicted"/>
<dbReference type="EMBL" id="BPLR01015409">
    <property type="protein sequence ID" value="GIY75886.1"/>
    <property type="molecule type" value="Genomic_DNA"/>
</dbReference>
<reference evidence="1 2" key="1">
    <citation type="submission" date="2021-06" db="EMBL/GenBank/DDBJ databases">
        <title>Caerostris extrusa draft genome.</title>
        <authorList>
            <person name="Kono N."/>
            <person name="Arakawa K."/>
        </authorList>
    </citation>
    <scope>NUCLEOTIDE SEQUENCE [LARGE SCALE GENOMIC DNA]</scope>
</reference>
<gene>
    <name evidence="1" type="ORF">CEXT_716371</name>
</gene>
<evidence type="ECO:0000313" key="1">
    <source>
        <dbReference type="EMBL" id="GIY75886.1"/>
    </source>
</evidence>
<protein>
    <submittedName>
        <fullName evidence="1">Uncharacterized protein</fullName>
    </submittedName>
</protein>
<sequence length="189" mass="22220">MARPTLRPTNKQRQWGWRLFTLLRILNWRWTMEPPEGPTCHLLSTIFYITVRMCLRHRKVSVFSKEERPLVYVGLLDYMRRSTLTYYHGKGFNHLVIVSSLQALRNVHPSPHSSRNLFPKLGRRVPADTNPEIITFLTLEAMHRHRKELHTIKSTWPRQGVKPNGSAAIGFDEDTCPQCINLDRIMYKD</sequence>
<dbReference type="AlphaFoldDB" id="A0AAV4W1L5"/>